<feature type="non-terminal residue" evidence="1">
    <location>
        <position position="115"/>
    </location>
</feature>
<keyword evidence="2" id="KW-1185">Reference proteome</keyword>
<dbReference type="GeneID" id="64668004"/>
<proteinExistence type="predicted"/>
<name>A0AAD4DPW8_9AGAM</name>
<dbReference type="EMBL" id="JABBWK010000289">
    <property type="protein sequence ID" value="KAG1885934.1"/>
    <property type="molecule type" value="Genomic_DNA"/>
</dbReference>
<comment type="caution">
    <text evidence="1">The sequence shown here is derived from an EMBL/GenBank/DDBJ whole genome shotgun (WGS) entry which is preliminary data.</text>
</comment>
<dbReference type="AlphaFoldDB" id="A0AAD4DPW8"/>
<gene>
    <name evidence="1" type="ORF">F5891DRAFT_916124</name>
</gene>
<reference evidence="1" key="1">
    <citation type="journal article" date="2020" name="New Phytol.">
        <title>Comparative genomics reveals dynamic genome evolution in host specialist ectomycorrhizal fungi.</title>
        <authorList>
            <person name="Lofgren L.A."/>
            <person name="Nguyen N.H."/>
            <person name="Vilgalys R."/>
            <person name="Ruytinx J."/>
            <person name="Liao H.L."/>
            <person name="Branco S."/>
            <person name="Kuo A."/>
            <person name="LaButti K."/>
            <person name="Lipzen A."/>
            <person name="Andreopoulos W."/>
            <person name="Pangilinan J."/>
            <person name="Riley R."/>
            <person name="Hundley H."/>
            <person name="Na H."/>
            <person name="Barry K."/>
            <person name="Grigoriev I.V."/>
            <person name="Stajich J.E."/>
            <person name="Kennedy P.G."/>
        </authorList>
    </citation>
    <scope>NUCLEOTIDE SEQUENCE</scope>
    <source>
        <strain evidence="1">FC203</strain>
    </source>
</reference>
<dbReference type="SUPFAM" id="SSF46689">
    <property type="entry name" value="Homeodomain-like"/>
    <property type="match status" value="1"/>
</dbReference>
<dbReference type="RefSeq" id="XP_041216520.1">
    <property type="nucleotide sequence ID" value="XM_041373706.1"/>
</dbReference>
<protein>
    <submittedName>
        <fullName evidence="1">Uncharacterized protein</fullName>
    </submittedName>
</protein>
<organism evidence="1 2">
    <name type="scientific">Suillus fuscotomentosus</name>
    <dbReference type="NCBI Taxonomy" id="1912939"/>
    <lineage>
        <taxon>Eukaryota</taxon>
        <taxon>Fungi</taxon>
        <taxon>Dikarya</taxon>
        <taxon>Basidiomycota</taxon>
        <taxon>Agaricomycotina</taxon>
        <taxon>Agaricomycetes</taxon>
        <taxon>Agaricomycetidae</taxon>
        <taxon>Boletales</taxon>
        <taxon>Suillineae</taxon>
        <taxon>Suillaceae</taxon>
        <taxon>Suillus</taxon>
    </lineage>
</organism>
<sequence>ISERSLRYLRKVYRETGEVVRTPVCAGRPRILDSLDANACIERQPDIYLTEMQDQLRETCSVKVSIATISRTICRRGFTWKKVTRPSVEHDEDDRAAYKMLVGVHFWPEHLVFAD</sequence>
<evidence type="ECO:0000313" key="2">
    <source>
        <dbReference type="Proteomes" id="UP001195769"/>
    </source>
</evidence>
<feature type="non-terminal residue" evidence="1">
    <location>
        <position position="1"/>
    </location>
</feature>
<dbReference type="Proteomes" id="UP001195769">
    <property type="component" value="Unassembled WGS sequence"/>
</dbReference>
<evidence type="ECO:0000313" key="1">
    <source>
        <dbReference type="EMBL" id="KAG1885934.1"/>
    </source>
</evidence>
<dbReference type="InterPro" id="IPR009057">
    <property type="entry name" value="Homeodomain-like_sf"/>
</dbReference>
<accession>A0AAD4DPW8</accession>